<dbReference type="Pfam" id="PF04371">
    <property type="entry name" value="PAD_porph"/>
    <property type="match status" value="1"/>
</dbReference>
<protein>
    <submittedName>
        <fullName evidence="2">Agmatine deiminase family protein</fullName>
    </submittedName>
</protein>
<dbReference type="Gene3D" id="3.75.10.10">
    <property type="entry name" value="L-arginine/glycine Amidinotransferase, Chain A"/>
    <property type="match status" value="1"/>
</dbReference>
<keyword evidence="1" id="KW-0378">Hydrolase</keyword>
<dbReference type="PANTHER" id="PTHR31377">
    <property type="entry name" value="AGMATINE DEIMINASE-RELATED"/>
    <property type="match status" value="1"/>
</dbReference>
<dbReference type="SUPFAM" id="SSF55909">
    <property type="entry name" value="Pentein"/>
    <property type="match status" value="1"/>
</dbReference>
<gene>
    <name evidence="2" type="ORF">M3D15_06705</name>
</gene>
<sequence>MAWPSGGYTLGETSADADEARDTWAAVANAIAQCEPLTMVIEPDDLPIARRLLDGQIEFLEAPLDDAWMRDIGPTFVTRTREDGARELGAVNWIFNGWGVQSWARWERDARIGALVAEAAGATRIDSPLVNEGGGIHVDGRGTVLLTESVQLGEGRNPELTHAEVEAEMLRTIGARHAIWLPRGLWRDSQEFGTRGHVDIVAAFPSPGRVLLHEQRHPAHPDYALTRELRELLAEARDVDGNPLEVISLPAPHILEDSEGWVDYSYVNHLVCNGAVISCAFDDPADAEAREVLAAAYPGREILAVDARPLYARGGGIHCITQQQPALGQRLAVN</sequence>
<dbReference type="PANTHER" id="PTHR31377:SF0">
    <property type="entry name" value="AGMATINE DEIMINASE-RELATED"/>
    <property type="match status" value="1"/>
</dbReference>
<name>A0ABT2HY25_9MICO</name>
<dbReference type="EMBL" id="JALXSQ010000023">
    <property type="protein sequence ID" value="MCT2043020.1"/>
    <property type="molecule type" value="Genomic_DNA"/>
</dbReference>
<evidence type="ECO:0000313" key="3">
    <source>
        <dbReference type="Proteomes" id="UP001525379"/>
    </source>
</evidence>
<dbReference type="Proteomes" id="UP001525379">
    <property type="component" value="Unassembled WGS sequence"/>
</dbReference>
<evidence type="ECO:0000313" key="2">
    <source>
        <dbReference type="EMBL" id="MCT2043020.1"/>
    </source>
</evidence>
<proteinExistence type="predicted"/>
<accession>A0ABT2HY25</accession>
<keyword evidence="3" id="KW-1185">Reference proteome</keyword>
<organism evidence="2 3">
    <name type="scientific">Pseudoclavibacter albus</name>
    <dbReference type="NCBI Taxonomy" id="272241"/>
    <lineage>
        <taxon>Bacteria</taxon>
        <taxon>Bacillati</taxon>
        <taxon>Actinomycetota</taxon>
        <taxon>Actinomycetes</taxon>
        <taxon>Micrococcales</taxon>
        <taxon>Microbacteriaceae</taxon>
        <taxon>Pseudoclavibacter</taxon>
    </lineage>
</organism>
<dbReference type="InterPro" id="IPR007466">
    <property type="entry name" value="Peptidyl-Arg-deiminase_porph"/>
</dbReference>
<reference evidence="2 3" key="1">
    <citation type="submission" date="2022-04" db="EMBL/GenBank/DDBJ databases">
        <title>Human microbiome associated bacterial genomes.</title>
        <authorList>
            <person name="Sandstrom S."/>
            <person name="Salamzade R."/>
            <person name="Kalan L.R."/>
        </authorList>
    </citation>
    <scope>NUCLEOTIDE SEQUENCE [LARGE SCALE GENOMIC DNA]</scope>
    <source>
        <strain evidence="3">p3-SID1799</strain>
    </source>
</reference>
<comment type="caution">
    <text evidence="2">The sequence shown here is derived from an EMBL/GenBank/DDBJ whole genome shotgun (WGS) entry which is preliminary data.</text>
</comment>
<evidence type="ECO:0000256" key="1">
    <source>
        <dbReference type="ARBA" id="ARBA00022801"/>
    </source>
</evidence>